<dbReference type="EMBL" id="JYDV01000726">
    <property type="protein sequence ID" value="KRZ04722.1"/>
    <property type="molecule type" value="Genomic_DNA"/>
</dbReference>
<dbReference type="Proteomes" id="UP000054826">
    <property type="component" value="Unassembled WGS sequence"/>
</dbReference>
<name>A0A0V1H2D8_TRIPS</name>
<protein>
    <submittedName>
        <fullName evidence="1">Uncharacterized protein</fullName>
    </submittedName>
</protein>
<proteinExistence type="predicted"/>
<reference evidence="1 2" key="1">
    <citation type="submission" date="2015-01" db="EMBL/GenBank/DDBJ databases">
        <title>Evolution of Trichinella species and genotypes.</title>
        <authorList>
            <person name="Korhonen P.K."/>
            <person name="Edoardo P."/>
            <person name="Giuseppe L.R."/>
            <person name="Gasser R.B."/>
        </authorList>
    </citation>
    <scope>NUCLEOTIDE SEQUENCE [LARGE SCALE GENOMIC DNA]</scope>
    <source>
        <strain evidence="1">ISS176</strain>
    </source>
</reference>
<evidence type="ECO:0000313" key="2">
    <source>
        <dbReference type="Proteomes" id="UP000054826"/>
    </source>
</evidence>
<comment type="caution">
    <text evidence="1">The sequence shown here is derived from an EMBL/GenBank/DDBJ whole genome shotgun (WGS) entry which is preliminary data.</text>
</comment>
<accession>A0A0V1H2D8</accession>
<evidence type="ECO:0000313" key="1">
    <source>
        <dbReference type="EMBL" id="KRZ04722.1"/>
    </source>
</evidence>
<dbReference type="AlphaFoldDB" id="A0A0V1H2D8"/>
<gene>
    <name evidence="1" type="ORF">T4C_13994</name>
</gene>
<sequence length="37" mass="4492">MLIGIDFFRFLYLYIDKVLCFGNFERELPRFFAINGL</sequence>
<organism evidence="1 2">
    <name type="scientific">Trichinella pseudospiralis</name>
    <name type="common">Parasitic roundworm</name>
    <dbReference type="NCBI Taxonomy" id="6337"/>
    <lineage>
        <taxon>Eukaryota</taxon>
        <taxon>Metazoa</taxon>
        <taxon>Ecdysozoa</taxon>
        <taxon>Nematoda</taxon>
        <taxon>Enoplea</taxon>
        <taxon>Dorylaimia</taxon>
        <taxon>Trichinellida</taxon>
        <taxon>Trichinellidae</taxon>
        <taxon>Trichinella</taxon>
    </lineage>
</organism>